<evidence type="ECO:0000313" key="9">
    <source>
        <dbReference type="EMBL" id="KXA89177.1"/>
    </source>
</evidence>
<evidence type="ECO:0000259" key="8">
    <source>
        <dbReference type="Pfam" id="PF00155"/>
    </source>
</evidence>
<dbReference type="InterPro" id="IPR004839">
    <property type="entry name" value="Aminotransferase_I/II_large"/>
</dbReference>
<evidence type="ECO:0000256" key="6">
    <source>
        <dbReference type="ARBA" id="ARBA00022898"/>
    </source>
</evidence>
<dbReference type="InterPro" id="IPR004838">
    <property type="entry name" value="NHTrfase_class1_PyrdxlP-BS"/>
</dbReference>
<evidence type="ECO:0000256" key="5">
    <source>
        <dbReference type="ARBA" id="ARBA00022679"/>
    </source>
</evidence>
<evidence type="ECO:0000256" key="1">
    <source>
        <dbReference type="ARBA" id="ARBA00001933"/>
    </source>
</evidence>
<evidence type="ECO:0000256" key="2">
    <source>
        <dbReference type="ARBA" id="ARBA00007441"/>
    </source>
</evidence>
<proteinExistence type="inferred from homology"/>
<dbReference type="Gene3D" id="3.40.640.10">
    <property type="entry name" value="Type I PLP-dependent aspartate aminotransferase-like (Major domain)"/>
    <property type="match status" value="1"/>
</dbReference>
<dbReference type="EMBL" id="LHXJ01000093">
    <property type="protein sequence ID" value="KXA89177.1"/>
    <property type="molecule type" value="Genomic_DNA"/>
</dbReference>
<dbReference type="EC" id="2.6.1.-" evidence="7"/>
<evidence type="ECO:0000313" key="10">
    <source>
        <dbReference type="Proteomes" id="UP000070163"/>
    </source>
</evidence>
<dbReference type="PROSITE" id="PS00105">
    <property type="entry name" value="AA_TRANSFER_CLASS_1"/>
    <property type="match status" value="1"/>
</dbReference>
<dbReference type="GO" id="GO:0030170">
    <property type="term" value="F:pyridoxal phosphate binding"/>
    <property type="evidence" value="ECO:0007669"/>
    <property type="project" value="InterPro"/>
</dbReference>
<keyword evidence="6" id="KW-0663">Pyridoxal phosphate</keyword>
<comment type="cofactor">
    <cofactor evidence="1 7">
        <name>pyridoxal 5'-phosphate</name>
        <dbReference type="ChEBI" id="CHEBI:597326"/>
    </cofactor>
</comment>
<dbReference type="PANTHER" id="PTHR46383:SF1">
    <property type="entry name" value="ASPARTATE AMINOTRANSFERASE"/>
    <property type="match status" value="1"/>
</dbReference>
<dbReference type="GO" id="GO:0006520">
    <property type="term" value="P:amino acid metabolic process"/>
    <property type="evidence" value="ECO:0007669"/>
    <property type="project" value="InterPro"/>
</dbReference>
<dbReference type="Proteomes" id="UP000070163">
    <property type="component" value="Unassembled WGS sequence"/>
</dbReference>
<protein>
    <recommendedName>
        <fullName evidence="7">Aminotransferase</fullName>
        <ecNumber evidence="7">2.6.1.-</ecNumber>
    </recommendedName>
</protein>
<comment type="subunit">
    <text evidence="3">Homodimer.</text>
</comment>
<dbReference type="InterPro" id="IPR015424">
    <property type="entry name" value="PyrdxlP-dep_Trfase"/>
</dbReference>
<dbReference type="InterPro" id="IPR015421">
    <property type="entry name" value="PyrdxlP-dep_Trfase_major"/>
</dbReference>
<dbReference type="PANTHER" id="PTHR46383">
    <property type="entry name" value="ASPARTATE AMINOTRANSFERASE"/>
    <property type="match status" value="1"/>
</dbReference>
<name>A0A133U4Q3_9EURY</name>
<reference evidence="9 10" key="1">
    <citation type="journal article" date="2016" name="Sci. Rep.">
        <title>Metabolic traits of an uncultured archaeal lineage -MSBL1- from brine pools of the Red Sea.</title>
        <authorList>
            <person name="Mwirichia R."/>
            <person name="Alam I."/>
            <person name="Rashid M."/>
            <person name="Vinu M."/>
            <person name="Ba-Alawi W."/>
            <person name="Anthony Kamau A."/>
            <person name="Kamanda Ngugi D."/>
            <person name="Goker M."/>
            <person name="Klenk H.P."/>
            <person name="Bajic V."/>
            <person name="Stingl U."/>
        </authorList>
    </citation>
    <scope>NUCLEOTIDE SEQUENCE [LARGE SCALE GENOMIC DNA]</scope>
    <source>
        <strain evidence="9">SCGC-AAA259A05</strain>
    </source>
</reference>
<dbReference type="InterPro" id="IPR050596">
    <property type="entry name" value="AspAT/PAT-like"/>
</dbReference>
<dbReference type="GO" id="GO:0008483">
    <property type="term" value="F:transaminase activity"/>
    <property type="evidence" value="ECO:0007669"/>
    <property type="project" value="UniProtKB-KW"/>
</dbReference>
<sequence length="390" mass="43861">MISRRANSIEPSATLRISDMVKEMRNEGREVISLSVGEPDFDTPEEVKDAAIVALKEGKTGYTSTPGIYPLRNAISDKFERDNNIDADEEEIIVTPGGKFSIYLICQSILDEGKKVGIFDPSWVSYLPNVRLAGAEVEWIDTDESFHPDLLDLKDKISDLKMLYLNSPCNPTGAVYPRETIREVVETALDEDVFLLSDEVYENLIFEGAPYSPGSDYSNVITVNSCSKPYAMTGWRVGYFTGPKEVIDAAQKIQSHSVSCATSFAQHGAVRALTSKRVQEKVTEMREEFKERRDLICEGLKEIDGLNFVRPEGAFYCFIKYDLDMSSIEFCENLLKEEGVGVTPGSAFGPDRDRWIRISYANSRENLKKALEKIGSFMEENRIFDFGECE</sequence>
<evidence type="ECO:0000256" key="3">
    <source>
        <dbReference type="ARBA" id="ARBA00011738"/>
    </source>
</evidence>
<keyword evidence="4 7" id="KW-0032">Aminotransferase</keyword>
<evidence type="ECO:0000256" key="4">
    <source>
        <dbReference type="ARBA" id="ARBA00022576"/>
    </source>
</evidence>
<accession>A0A133U4Q3</accession>
<gene>
    <name evidence="9" type="ORF">AKJ57_05720</name>
</gene>
<dbReference type="Pfam" id="PF00155">
    <property type="entry name" value="Aminotran_1_2"/>
    <property type="match status" value="1"/>
</dbReference>
<dbReference type="CDD" id="cd00609">
    <property type="entry name" value="AAT_like"/>
    <property type="match status" value="1"/>
</dbReference>
<dbReference type="PATRIC" id="fig|1698259.3.peg.1669"/>
<organism evidence="9 10">
    <name type="scientific">candidate division MSBL1 archaeon SCGC-AAA259A05</name>
    <dbReference type="NCBI Taxonomy" id="1698259"/>
    <lineage>
        <taxon>Archaea</taxon>
        <taxon>Methanobacteriati</taxon>
        <taxon>Methanobacteriota</taxon>
        <taxon>candidate division MSBL1</taxon>
    </lineage>
</organism>
<keyword evidence="5 7" id="KW-0808">Transferase</keyword>
<feature type="domain" description="Aminotransferase class I/classII large" evidence="8">
    <location>
        <begin position="30"/>
        <end position="374"/>
    </location>
</feature>
<keyword evidence="10" id="KW-1185">Reference proteome</keyword>
<comment type="caution">
    <text evidence="9">The sequence shown here is derived from an EMBL/GenBank/DDBJ whole genome shotgun (WGS) entry which is preliminary data.</text>
</comment>
<comment type="similarity">
    <text evidence="2 7">Belongs to the class-I pyridoxal-phosphate-dependent aminotransferase family.</text>
</comment>
<dbReference type="AlphaFoldDB" id="A0A133U4Q3"/>
<dbReference type="InterPro" id="IPR015422">
    <property type="entry name" value="PyrdxlP-dep_Trfase_small"/>
</dbReference>
<dbReference type="Gene3D" id="3.90.1150.10">
    <property type="entry name" value="Aspartate Aminotransferase, domain 1"/>
    <property type="match status" value="1"/>
</dbReference>
<evidence type="ECO:0000256" key="7">
    <source>
        <dbReference type="RuleBase" id="RU000481"/>
    </source>
</evidence>
<dbReference type="SUPFAM" id="SSF53383">
    <property type="entry name" value="PLP-dependent transferases"/>
    <property type="match status" value="1"/>
</dbReference>